<sequence length="202" mass="22082">MKFIPTLLGGSKKKRSRISKADPSSFSSGSGSSSSGSDSSVHLKETPKSILPSYFPSTDRRLLLEIFNLFDHDRDGKISRHELEFLFTRLRVAPPSQEEVGMMLQEADQDGDGCISFEEFGALSSAFGPAGPPELRDAFDHFDSDGDGKISAEELLGFFSALGGDDGCTLEECRRMIAGVDREGKGFVGYDDFVRMMEGMEI</sequence>
<proteinExistence type="predicted"/>
<name>A0ACC2MLJ8_PERAE</name>
<gene>
    <name evidence="1" type="ORF">MRB53_008013</name>
</gene>
<reference evidence="1 2" key="1">
    <citation type="journal article" date="2022" name="Hortic Res">
        <title>A haplotype resolved chromosomal level avocado genome allows analysis of novel avocado genes.</title>
        <authorList>
            <person name="Nath O."/>
            <person name="Fletcher S.J."/>
            <person name="Hayward A."/>
            <person name="Shaw L.M."/>
            <person name="Masouleh A.K."/>
            <person name="Furtado A."/>
            <person name="Henry R.J."/>
            <person name="Mitter N."/>
        </authorList>
    </citation>
    <scope>NUCLEOTIDE SEQUENCE [LARGE SCALE GENOMIC DNA]</scope>
    <source>
        <strain evidence="2">cv. Hass</strain>
    </source>
</reference>
<evidence type="ECO:0000313" key="2">
    <source>
        <dbReference type="Proteomes" id="UP001234297"/>
    </source>
</evidence>
<dbReference type="EMBL" id="CM056810">
    <property type="protein sequence ID" value="KAJ8646265.1"/>
    <property type="molecule type" value="Genomic_DNA"/>
</dbReference>
<protein>
    <submittedName>
        <fullName evidence="1">Uncharacterized protein</fullName>
    </submittedName>
</protein>
<evidence type="ECO:0000313" key="1">
    <source>
        <dbReference type="EMBL" id="KAJ8646265.1"/>
    </source>
</evidence>
<keyword evidence="2" id="KW-1185">Reference proteome</keyword>
<dbReference type="Proteomes" id="UP001234297">
    <property type="component" value="Chromosome 2"/>
</dbReference>
<organism evidence="1 2">
    <name type="scientific">Persea americana</name>
    <name type="common">Avocado</name>
    <dbReference type="NCBI Taxonomy" id="3435"/>
    <lineage>
        <taxon>Eukaryota</taxon>
        <taxon>Viridiplantae</taxon>
        <taxon>Streptophyta</taxon>
        <taxon>Embryophyta</taxon>
        <taxon>Tracheophyta</taxon>
        <taxon>Spermatophyta</taxon>
        <taxon>Magnoliopsida</taxon>
        <taxon>Magnoliidae</taxon>
        <taxon>Laurales</taxon>
        <taxon>Lauraceae</taxon>
        <taxon>Persea</taxon>
    </lineage>
</organism>
<comment type="caution">
    <text evidence="1">The sequence shown here is derived from an EMBL/GenBank/DDBJ whole genome shotgun (WGS) entry which is preliminary data.</text>
</comment>
<accession>A0ACC2MLJ8</accession>